<keyword evidence="3" id="KW-1185">Reference proteome</keyword>
<dbReference type="EMBL" id="CP053085">
    <property type="protein sequence ID" value="QJR37172.1"/>
    <property type="molecule type" value="Genomic_DNA"/>
</dbReference>
<evidence type="ECO:0000313" key="3">
    <source>
        <dbReference type="Proteomes" id="UP000500938"/>
    </source>
</evidence>
<evidence type="ECO:0008006" key="4">
    <source>
        <dbReference type="Google" id="ProtNLM"/>
    </source>
</evidence>
<name>A0A6M4IWB0_9BACT</name>
<feature type="transmembrane region" description="Helical" evidence="1">
    <location>
        <begin position="62"/>
        <end position="78"/>
    </location>
</feature>
<keyword evidence="1" id="KW-0812">Transmembrane</keyword>
<evidence type="ECO:0000313" key="2">
    <source>
        <dbReference type="EMBL" id="QJR37172.1"/>
    </source>
</evidence>
<sequence length="167" mass="17494">MRTRTIANLSLIPAVVGALLQAGAQLFAIAVIVGTVTAAPPRSLAMYAGEYGYNSGPFWEVMPTVTFGLLLIALAGNWRTPRRRLVLVAAALFIAAGIFSVFVMGPVQEAVVGVGYSDTVDEALRIRAARWHLLDWAAWAMTLSTGIVLAASLAVRVPEAGGAGDVA</sequence>
<keyword evidence="1" id="KW-0472">Membrane</keyword>
<feature type="transmembrane region" description="Helical" evidence="1">
    <location>
        <begin position="85"/>
        <end position="107"/>
    </location>
</feature>
<dbReference type="Proteomes" id="UP000500938">
    <property type="component" value="Chromosome"/>
</dbReference>
<feature type="transmembrane region" description="Helical" evidence="1">
    <location>
        <begin position="136"/>
        <end position="155"/>
    </location>
</feature>
<dbReference type="RefSeq" id="WP_171226605.1">
    <property type="nucleotide sequence ID" value="NZ_CP053085.1"/>
</dbReference>
<gene>
    <name evidence="2" type="ORF">HKW67_17440</name>
</gene>
<organism evidence="2 3">
    <name type="scientific">Gemmatimonas groenlandica</name>
    <dbReference type="NCBI Taxonomy" id="2732249"/>
    <lineage>
        <taxon>Bacteria</taxon>
        <taxon>Pseudomonadati</taxon>
        <taxon>Gemmatimonadota</taxon>
        <taxon>Gemmatimonadia</taxon>
        <taxon>Gemmatimonadales</taxon>
        <taxon>Gemmatimonadaceae</taxon>
        <taxon>Gemmatimonas</taxon>
    </lineage>
</organism>
<evidence type="ECO:0000256" key="1">
    <source>
        <dbReference type="SAM" id="Phobius"/>
    </source>
</evidence>
<protein>
    <recommendedName>
        <fullName evidence="4">DUF1772 domain-containing protein</fullName>
    </recommendedName>
</protein>
<reference evidence="2 3" key="1">
    <citation type="submission" date="2020-05" db="EMBL/GenBank/DDBJ databases">
        <title>Complete genome sequence of Gemmatimonas greenlandica TET16.</title>
        <authorList>
            <person name="Zeng Y."/>
        </authorList>
    </citation>
    <scope>NUCLEOTIDE SEQUENCE [LARGE SCALE GENOMIC DNA]</scope>
    <source>
        <strain evidence="2 3">TET16</strain>
    </source>
</reference>
<proteinExistence type="predicted"/>
<dbReference type="AlphaFoldDB" id="A0A6M4IWB0"/>
<dbReference type="KEGG" id="ggr:HKW67_17440"/>
<accession>A0A6M4IWB0</accession>
<keyword evidence="1" id="KW-1133">Transmembrane helix</keyword>